<dbReference type="GO" id="GO:0016787">
    <property type="term" value="F:hydrolase activity"/>
    <property type="evidence" value="ECO:0007669"/>
    <property type="project" value="UniProtKB-KW"/>
</dbReference>
<feature type="compositionally biased region" description="Acidic residues" evidence="8">
    <location>
        <begin position="125"/>
        <end position="145"/>
    </location>
</feature>
<evidence type="ECO:0000256" key="2">
    <source>
        <dbReference type="ARBA" id="ARBA00004123"/>
    </source>
</evidence>
<proteinExistence type="inferred from homology"/>
<evidence type="ECO:0000256" key="4">
    <source>
        <dbReference type="ARBA" id="ARBA00022722"/>
    </source>
</evidence>
<accession>A0AAV0C2H4</accession>
<evidence type="ECO:0000313" key="11">
    <source>
        <dbReference type="Proteomes" id="UP001152523"/>
    </source>
</evidence>
<evidence type="ECO:0000256" key="5">
    <source>
        <dbReference type="ARBA" id="ARBA00022723"/>
    </source>
</evidence>
<dbReference type="GO" id="GO:0005634">
    <property type="term" value="C:nucleus"/>
    <property type="evidence" value="ECO:0007669"/>
    <property type="project" value="UniProtKB-SubCell"/>
</dbReference>
<comment type="similarity">
    <text evidence="3">Belongs to the HARBI1 family.</text>
</comment>
<keyword evidence="4" id="KW-0540">Nuclease</keyword>
<evidence type="ECO:0000313" key="10">
    <source>
        <dbReference type="EMBL" id="CAH9064493.1"/>
    </source>
</evidence>
<sequence length="157" mass="18392">MQFIYVFPEWEGSAADGRVLRDALTRRFRVSQGYANCEGFLAPYRGQRYHLSEWQNNHLLHNAKEFFNMKHSKAMNVIERAFGLLKNRWAILRSGSWYSMPMTCRIIVSCALLHNFIRHEHNIDPMEEEEDLSDEDSDDPDDEYDSFVGADLRPSEA</sequence>
<comment type="caution">
    <text evidence="10">The sequence shown here is derived from an EMBL/GenBank/DDBJ whole genome shotgun (WGS) entry which is preliminary data.</text>
</comment>
<dbReference type="InterPro" id="IPR045249">
    <property type="entry name" value="HARBI1-like"/>
</dbReference>
<feature type="region of interest" description="Disordered" evidence="8">
    <location>
        <begin position="124"/>
        <end position="157"/>
    </location>
</feature>
<feature type="domain" description="DDE Tnp4" evidence="9">
    <location>
        <begin position="2"/>
        <end position="115"/>
    </location>
</feature>
<dbReference type="Pfam" id="PF13359">
    <property type="entry name" value="DDE_Tnp_4"/>
    <property type="match status" value="1"/>
</dbReference>
<comment type="cofactor">
    <cofactor evidence="1">
        <name>a divalent metal cation</name>
        <dbReference type="ChEBI" id="CHEBI:60240"/>
    </cofactor>
</comment>
<dbReference type="PANTHER" id="PTHR22930">
    <property type="match status" value="1"/>
</dbReference>
<dbReference type="GO" id="GO:0046872">
    <property type="term" value="F:metal ion binding"/>
    <property type="evidence" value="ECO:0007669"/>
    <property type="project" value="UniProtKB-KW"/>
</dbReference>
<dbReference type="PANTHER" id="PTHR22930:SF293">
    <property type="entry name" value="PROTEIN ALP1-LIKE"/>
    <property type="match status" value="1"/>
</dbReference>
<protein>
    <recommendedName>
        <fullName evidence="9">DDE Tnp4 domain-containing protein</fullName>
    </recommendedName>
</protein>
<name>A0AAV0C2H4_9ASTE</name>
<comment type="subcellular location">
    <subcellularLocation>
        <location evidence="2">Nucleus</location>
    </subcellularLocation>
</comment>
<evidence type="ECO:0000256" key="3">
    <source>
        <dbReference type="ARBA" id="ARBA00006958"/>
    </source>
</evidence>
<keyword evidence="5" id="KW-0479">Metal-binding</keyword>
<evidence type="ECO:0000256" key="1">
    <source>
        <dbReference type="ARBA" id="ARBA00001968"/>
    </source>
</evidence>
<dbReference type="EMBL" id="CAMAPF010000011">
    <property type="protein sequence ID" value="CAH9064493.1"/>
    <property type="molecule type" value="Genomic_DNA"/>
</dbReference>
<keyword evidence="11" id="KW-1185">Reference proteome</keyword>
<evidence type="ECO:0000259" key="9">
    <source>
        <dbReference type="Pfam" id="PF13359"/>
    </source>
</evidence>
<gene>
    <name evidence="10" type="ORF">CEPIT_LOCUS2124</name>
</gene>
<dbReference type="Proteomes" id="UP001152523">
    <property type="component" value="Unassembled WGS sequence"/>
</dbReference>
<organism evidence="10 11">
    <name type="scientific">Cuscuta epithymum</name>
    <dbReference type="NCBI Taxonomy" id="186058"/>
    <lineage>
        <taxon>Eukaryota</taxon>
        <taxon>Viridiplantae</taxon>
        <taxon>Streptophyta</taxon>
        <taxon>Embryophyta</taxon>
        <taxon>Tracheophyta</taxon>
        <taxon>Spermatophyta</taxon>
        <taxon>Magnoliopsida</taxon>
        <taxon>eudicotyledons</taxon>
        <taxon>Gunneridae</taxon>
        <taxon>Pentapetalae</taxon>
        <taxon>asterids</taxon>
        <taxon>lamiids</taxon>
        <taxon>Solanales</taxon>
        <taxon>Convolvulaceae</taxon>
        <taxon>Cuscuteae</taxon>
        <taxon>Cuscuta</taxon>
        <taxon>Cuscuta subgen. Cuscuta</taxon>
    </lineage>
</organism>
<dbReference type="GO" id="GO:0004518">
    <property type="term" value="F:nuclease activity"/>
    <property type="evidence" value="ECO:0007669"/>
    <property type="project" value="UniProtKB-KW"/>
</dbReference>
<reference evidence="10" key="1">
    <citation type="submission" date="2022-07" db="EMBL/GenBank/DDBJ databases">
        <authorList>
            <person name="Macas J."/>
            <person name="Novak P."/>
            <person name="Neumann P."/>
        </authorList>
    </citation>
    <scope>NUCLEOTIDE SEQUENCE</scope>
</reference>
<evidence type="ECO:0000256" key="8">
    <source>
        <dbReference type="SAM" id="MobiDB-lite"/>
    </source>
</evidence>
<dbReference type="AlphaFoldDB" id="A0AAV0C2H4"/>
<keyword evidence="7" id="KW-0539">Nucleus</keyword>
<evidence type="ECO:0000256" key="7">
    <source>
        <dbReference type="ARBA" id="ARBA00023242"/>
    </source>
</evidence>
<evidence type="ECO:0000256" key="6">
    <source>
        <dbReference type="ARBA" id="ARBA00022801"/>
    </source>
</evidence>
<keyword evidence="6" id="KW-0378">Hydrolase</keyword>
<dbReference type="InterPro" id="IPR027806">
    <property type="entry name" value="HARBI1_dom"/>
</dbReference>